<protein>
    <submittedName>
        <fullName evidence="3">Retrovirus-related Pol polyprotein from transposon 17.6</fullName>
    </submittedName>
</protein>
<dbReference type="EMBL" id="UZAK01032498">
    <property type="protein sequence ID" value="VDP28074.1"/>
    <property type="molecule type" value="Genomic_DNA"/>
</dbReference>
<keyword evidence="2" id="KW-1185">Reference proteome</keyword>
<organism evidence="3">
    <name type="scientific">Schistosoma curassoni</name>
    <dbReference type="NCBI Taxonomy" id="6186"/>
    <lineage>
        <taxon>Eukaryota</taxon>
        <taxon>Metazoa</taxon>
        <taxon>Spiralia</taxon>
        <taxon>Lophotrochozoa</taxon>
        <taxon>Platyhelminthes</taxon>
        <taxon>Trematoda</taxon>
        <taxon>Digenea</taxon>
        <taxon>Strigeidida</taxon>
        <taxon>Schistosomatoidea</taxon>
        <taxon>Schistosomatidae</taxon>
        <taxon>Schistosoma</taxon>
    </lineage>
</organism>
<proteinExistence type="predicted"/>
<dbReference type="Proteomes" id="UP000279833">
    <property type="component" value="Unassembled WGS sequence"/>
</dbReference>
<evidence type="ECO:0000313" key="3">
    <source>
        <dbReference type="WBParaSite" id="SCUD_0000785701-mRNA-1"/>
    </source>
</evidence>
<gene>
    <name evidence="1" type="ORF">SCUD_LOCUS7857</name>
</gene>
<dbReference type="AlphaFoldDB" id="A0A183JYQ0"/>
<evidence type="ECO:0000313" key="2">
    <source>
        <dbReference type="Proteomes" id="UP000279833"/>
    </source>
</evidence>
<dbReference type="WBParaSite" id="SCUD_0000785701-mRNA-1">
    <property type="protein sequence ID" value="SCUD_0000785701-mRNA-1"/>
    <property type="gene ID" value="SCUD_0000785701"/>
</dbReference>
<reference evidence="3" key="1">
    <citation type="submission" date="2016-06" db="UniProtKB">
        <authorList>
            <consortium name="WormBaseParasite"/>
        </authorList>
    </citation>
    <scope>IDENTIFICATION</scope>
</reference>
<evidence type="ECO:0000313" key="1">
    <source>
        <dbReference type="EMBL" id="VDP28074.1"/>
    </source>
</evidence>
<accession>A0A183JYQ0</accession>
<reference evidence="1 2" key="2">
    <citation type="submission" date="2018-11" db="EMBL/GenBank/DDBJ databases">
        <authorList>
            <consortium name="Pathogen Informatics"/>
        </authorList>
    </citation>
    <scope>NUCLEOTIDE SEQUENCE [LARGE SCALE GENOMIC DNA]</scope>
    <source>
        <strain evidence="1">Dakar</strain>
        <strain evidence="2">Dakar, Senegal</strain>
    </source>
</reference>
<sequence length="307" mass="34293">MDCVINIEKSLNRELILNGPNFLAGLFRITPRIQPEILQAEERPKPSFTQPKHSRSHVNLCSRILSESNCLHSQESLQLSSIEVLNVRSENNKKCINAPINDGTLPNAETIKSEFHQHACKSTPNPPDDENNSVTTSLQIIISESMNEEVNNESASIAKVGIIDRNSYFGPLKLFSHLVPMVNSYRFTSQTLDIVLGYAYSESLNFILRGSKLTQTDNCVGKSIQRRLNFRAEQNPGDRVVISPRDLSFSCLTVKLVYLKGVTQSPNALVWESTLPLETLSHGNVHTTTGTQVLLTVFSRRLFAKSI</sequence>
<name>A0A183JYQ0_9TREM</name>